<dbReference type="AlphaFoldDB" id="A0A9P1N491"/>
<feature type="region of interest" description="Disordered" evidence="1">
    <location>
        <begin position="33"/>
        <end position="57"/>
    </location>
</feature>
<organism evidence="2 3">
    <name type="scientific">Caenorhabditis angaria</name>
    <dbReference type="NCBI Taxonomy" id="860376"/>
    <lineage>
        <taxon>Eukaryota</taxon>
        <taxon>Metazoa</taxon>
        <taxon>Ecdysozoa</taxon>
        <taxon>Nematoda</taxon>
        <taxon>Chromadorea</taxon>
        <taxon>Rhabditida</taxon>
        <taxon>Rhabditina</taxon>
        <taxon>Rhabditomorpha</taxon>
        <taxon>Rhabditoidea</taxon>
        <taxon>Rhabditidae</taxon>
        <taxon>Peloderinae</taxon>
        <taxon>Caenorhabditis</taxon>
    </lineage>
</organism>
<protein>
    <submittedName>
        <fullName evidence="2">Uncharacterized protein</fullName>
    </submittedName>
</protein>
<feature type="compositionally biased region" description="Polar residues" evidence="1">
    <location>
        <begin position="84"/>
        <end position="94"/>
    </location>
</feature>
<comment type="caution">
    <text evidence="2">The sequence shown here is derived from an EMBL/GenBank/DDBJ whole genome shotgun (WGS) entry which is preliminary data.</text>
</comment>
<dbReference type="EMBL" id="CANHGI010000005">
    <property type="protein sequence ID" value="CAI5450518.1"/>
    <property type="molecule type" value="Genomic_DNA"/>
</dbReference>
<gene>
    <name evidence="2" type="ORF">CAMP_LOCUS13155</name>
</gene>
<evidence type="ECO:0000313" key="2">
    <source>
        <dbReference type="EMBL" id="CAI5450518.1"/>
    </source>
</evidence>
<name>A0A9P1N491_9PELO</name>
<keyword evidence="3" id="KW-1185">Reference proteome</keyword>
<feature type="compositionally biased region" description="Basic and acidic residues" evidence="1">
    <location>
        <begin position="113"/>
        <end position="122"/>
    </location>
</feature>
<reference evidence="2" key="1">
    <citation type="submission" date="2022-11" db="EMBL/GenBank/DDBJ databases">
        <authorList>
            <person name="Kikuchi T."/>
        </authorList>
    </citation>
    <scope>NUCLEOTIDE SEQUENCE</scope>
    <source>
        <strain evidence="2">PS1010</strain>
    </source>
</reference>
<dbReference type="OrthoDB" id="5875220at2759"/>
<evidence type="ECO:0000256" key="1">
    <source>
        <dbReference type="SAM" id="MobiDB-lite"/>
    </source>
</evidence>
<dbReference type="PANTHER" id="PTHR37440">
    <property type="entry name" value="PROTEIN CBG17852-RELATED"/>
    <property type="match status" value="1"/>
</dbReference>
<accession>A0A9P1N491</accession>
<evidence type="ECO:0000313" key="3">
    <source>
        <dbReference type="Proteomes" id="UP001152747"/>
    </source>
</evidence>
<feature type="region of interest" description="Disordered" evidence="1">
    <location>
        <begin position="75"/>
        <end position="135"/>
    </location>
</feature>
<proteinExistence type="predicted"/>
<sequence length="135" mass="14794">MKIPHSIATLVSEFTHLNRAPVFNPRIADPCTSEDSAAEVQAEHQTSTPKYKSGERRHSINISVGTDEIPVITVPPKNFGAKNSGCSGPNQKYNKNTRRQSAPCISGIASSTKLREKMEKLSKKSNSVESLKEEN</sequence>
<dbReference type="Proteomes" id="UP001152747">
    <property type="component" value="Unassembled WGS sequence"/>
</dbReference>